<gene>
    <name evidence="1" type="ORF">QYE77_08270</name>
</gene>
<keyword evidence="2" id="KW-1185">Reference proteome</keyword>
<comment type="caution">
    <text evidence="1">The sequence shown here is derived from an EMBL/GenBank/DDBJ whole genome shotgun (WGS) entry which is preliminary data.</text>
</comment>
<accession>A0ABU3NN24</accession>
<evidence type="ECO:0000313" key="2">
    <source>
        <dbReference type="Proteomes" id="UP001254165"/>
    </source>
</evidence>
<dbReference type="EMBL" id="JAUHMF010000001">
    <property type="protein sequence ID" value="MDT8898260.1"/>
    <property type="molecule type" value="Genomic_DNA"/>
</dbReference>
<sequence length="204" mass="22765">MKGRFLLVLTVTSFLIGMGFNSLLASITSSARITFSPSPTPPFQAYILSQAHGLYPEKASAKGVEFAVLRARVLDHCLGERPWATGYLFLELLPQITNHSKHLLGWNIALYDMIETKYKPQKLVVPAQQDCDGFPLEPKPVIAPQESSYGIYLYEVPMALLDAQPHLQWKSDDLLVILDVFLDKTQIQFRISSEPSPPLPSPTP</sequence>
<organism evidence="1 2">
    <name type="scientific">Thermanaerothrix solaris</name>
    <dbReference type="NCBI Taxonomy" id="3058434"/>
    <lineage>
        <taxon>Bacteria</taxon>
        <taxon>Bacillati</taxon>
        <taxon>Chloroflexota</taxon>
        <taxon>Anaerolineae</taxon>
        <taxon>Anaerolineales</taxon>
        <taxon>Anaerolineaceae</taxon>
        <taxon>Thermanaerothrix</taxon>
    </lineage>
</organism>
<proteinExistence type="predicted"/>
<evidence type="ECO:0000313" key="1">
    <source>
        <dbReference type="EMBL" id="MDT8898260.1"/>
    </source>
</evidence>
<name>A0ABU3NN24_9CHLR</name>
<protein>
    <submittedName>
        <fullName evidence="1">Uncharacterized protein</fullName>
    </submittedName>
</protein>
<dbReference type="RefSeq" id="WP_315624905.1">
    <property type="nucleotide sequence ID" value="NZ_JAUHMF010000001.1"/>
</dbReference>
<dbReference type="Proteomes" id="UP001254165">
    <property type="component" value="Unassembled WGS sequence"/>
</dbReference>
<reference evidence="1 2" key="1">
    <citation type="submission" date="2023-07" db="EMBL/GenBank/DDBJ databases">
        <title>Novel species of Thermanaerothrix with wide hydrolytic capabilities.</title>
        <authorList>
            <person name="Zayulina K.S."/>
            <person name="Podosokorskaya O.A."/>
            <person name="Elcheninov A.G."/>
        </authorList>
    </citation>
    <scope>NUCLEOTIDE SEQUENCE [LARGE SCALE GENOMIC DNA]</scope>
    <source>
        <strain evidence="1 2">4228-RoL</strain>
    </source>
</reference>